<dbReference type="PANTHER" id="PTHR38593:SF1">
    <property type="entry name" value="BLR2558 PROTEIN"/>
    <property type="match status" value="1"/>
</dbReference>
<dbReference type="Gene3D" id="1.20.1260.10">
    <property type="match status" value="1"/>
</dbReference>
<sequence length="210" mass="21917">MTRHLMIVGAAVAALSLAACGQKSDETKGAATPAEQAATPDANPAATVPTPSDETKADVFVAKAAASDMFEVEAAKIAAKRSTNPSVKTFAANMQKAHMKTTEELKAAIAASGAAITTPAMLPEDLQEDLDDLNKADAKDFDKKYADSQVDAHQAALNLLQRYAQDGDTAALKSFAAATAPKVQEHLNMAEGLKKGFDTGEDVAKDNAKR</sequence>
<proteinExistence type="predicted"/>
<organism evidence="4 5">
    <name type="scientific">Caulobacter segnis</name>
    <dbReference type="NCBI Taxonomy" id="88688"/>
    <lineage>
        <taxon>Bacteria</taxon>
        <taxon>Pseudomonadati</taxon>
        <taxon>Pseudomonadota</taxon>
        <taxon>Alphaproteobacteria</taxon>
        <taxon>Caulobacterales</taxon>
        <taxon>Caulobacteraceae</taxon>
        <taxon>Caulobacter</taxon>
    </lineage>
</organism>
<name>A0A2W5V9S4_9CAUL</name>
<dbReference type="PROSITE" id="PS51257">
    <property type="entry name" value="PROKAR_LIPOPROTEIN"/>
    <property type="match status" value="1"/>
</dbReference>
<accession>A0A2W5V9S4</accession>
<protein>
    <submittedName>
        <fullName evidence="4">DUF305 domain-containing protein</fullName>
    </submittedName>
</protein>
<dbReference type="InterPro" id="IPR025419">
    <property type="entry name" value="DUF4142"/>
</dbReference>
<dbReference type="AlphaFoldDB" id="A0A2W5V9S4"/>
<feature type="domain" description="DUF4142" evidence="3">
    <location>
        <begin position="58"/>
        <end position="193"/>
    </location>
</feature>
<dbReference type="Proteomes" id="UP000249393">
    <property type="component" value="Unassembled WGS sequence"/>
</dbReference>
<feature type="chain" id="PRO_5016024841" evidence="2">
    <location>
        <begin position="22"/>
        <end position="210"/>
    </location>
</feature>
<feature type="signal peptide" evidence="2">
    <location>
        <begin position="1"/>
        <end position="21"/>
    </location>
</feature>
<dbReference type="RefSeq" id="WP_304277106.1">
    <property type="nucleotide sequence ID" value="NZ_QFQZ01000024.1"/>
</dbReference>
<dbReference type="EMBL" id="QFQZ01000024">
    <property type="protein sequence ID" value="PZR34673.1"/>
    <property type="molecule type" value="Genomic_DNA"/>
</dbReference>
<evidence type="ECO:0000256" key="1">
    <source>
        <dbReference type="SAM" id="MobiDB-lite"/>
    </source>
</evidence>
<evidence type="ECO:0000313" key="4">
    <source>
        <dbReference type="EMBL" id="PZR34673.1"/>
    </source>
</evidence>
<evidence type="ECO:0000259" key="3">
    <source>
        <dbReference type="Pfam" id="PF13628"/>
    </source>
</evidence>
<reference evidence="4 5" key="1">
    <citation type="submission" date="2017-08" db="EMBL/GenBank/DDBJ databases">
        <title>Infants hospitalized years apart are colonized by the same room-sourced microbial strains.</title>
        <authorList>
            <person name="Brooks B."/>
            <person name="Olm M.R."/>
            <person name="Firek B.A."/>
            <person name="Baker R."/>
            <person name="Thomas B.C."/>
            <person name="Morowitz M.J."/>
            <person name="Banfield J.F."/>
        </authorList>
    </citation>
    <scope>NUCLEOTIDE SEQUENCE [LARGE SCALE GENOMIC DNA]</scope>
    <source>
        <strain evidence="4">S2_003_000_R2_4</strain>
    </source>
</reference>
<evidence type="ECO:0000313" key="5">
    <source>
        <dbReference type="Proteomes" id="UP000249393"/>
    </source>
</evidence>
<evidence type="ECO:0000256" key="2">
    <source>
        <dbReference type="SAM" id="SignalP"/>
    </source>
</evidence>
<dbReference type="InterPro" id="IPR012347">
    <property type="entry name" value="Ferritin-like"/>
</dbReference>
<dbReference type="Pfam" id="PF13628">
    <property type="entry name" value="DUF4142"/>
    <property type="match status" value="1"/>
</dbReference>
<feature type="region of interest" description="Disordered" evidence="1">
    <location>
        <begin position="23"/>
        <end position="54"/>
    </location>
</feature>
<keyword evidence="2" id="KW-0732">Signal</keyword>
<dbReference type="PANTHER" id="PTHR38593">
    <property type="entry name" value="BLR2558 PROTEIN"/>
    <property type="match status" value="1"/>
</dbReference>
<gene>
    <name evidence="4" type="ORF">DI526_09750</name>
</gene>
<comment type="caution">
    <text evidence="4">The sequence shown here is derived from an EMBL/GenBank/DDBJ whole genome shotgun (WGS) entry which is preliminary data.</text>
</comment>